<evidence type="ECO:0000313" key="15">
    <source>
        <dbReference type="Proteomes" id="UP000011910"/>
    </source>
</evidence>
<dbReference type="GO" id="GO:0046933">
    <property type="term" value="F:proton-transporting ATP synthase activity, rotational mechanism"/>
    <property type="evidence" value="ECO:0007669"/>
    <property type="project" value="UniProtKB-UniRule"/>
</dbReference>
<dbReference type="InterPro" id="IPR035908">
    <property type="entry name" value="F0_ATP_A_sf"/>
</dbReference>
<dbReference type="CDD" id="cd00310">
    <property type="entry name" value="ATP-synt_Fo_a_6"/>
    <property type="match status" value="1"/>
</dbReference>
<reference evidence="14 15" key="1">
    <citation type="journal article" date="2013" name="Genome Announc.">
        <title>Draft Genome Sequence of Cesiribacter andamanensis Strain AMV16T, Isolated from a Soil Sample from a Mud Volcano in the Andaman Islands, India.</title>
        <authorList>
            <person name="Shivaji S."/>
            <person name="Ara S."/>
            <person name="Begum Z."/>
            <person name="Srinivas T.N."/>
            <person name="Singh A."/>
            <person name="Kumar Pinnaka A."/>
        </authorList>
    </citation>
    <scope>NUCLEOTIDE SEQUENCE [LARGE SCALE GENOMIC DNA]</scope>
    <source>
        <strain evidence="14 15">AMV16</strain>
    </source>
</reference>
<evidence type="ECO:0000256" key="13">
    <source>
        <dbReference type="SAM" id="SignalP"/>
    </source>
</evidence>
<feature type="transmembrane region" description="Helical" evidence="11">
    <location>
        <begin position="276"/>
        <end position="300"/>
    </location>
</feature>
<keyword evidence="8 11" id="KW-0406">Ion transport</keyword>
<evidence type="ECO:0000256" key="7">
    <source>
        <dbReference type="ARBA" id="ARBA00022989"/>
    </source>
</evidence>
<evidence type="ECO:0000256" key="9">
    <source>
        <dbReference type="ARBA" id="ARBA00023136"/>
    </source>
</evidence>
<dbReference type="eggNOG" id="COG0356">
    <property type="taxonomic scope" value="Bacteria"/>
</dbReference>
<dbReference type="InterPro" id="IPR000568">
    <property type="entry name" value="ATP_synth_F0_asu"/>
</dbReference>
<dbReference type="AlphaFoldDB" id="M7MZH1"/>
<evidence type="ECO:0000256" key="10">
    <source>
        <dbReference type="ARBA" id="ARBA00023310"/>
    </source>
</evidence>
<keyword evidence="3 11" id="KW-0813">Transport</keyword>
<keyword evidence="11" id="KW-1003">Cell membrane</keyword>
<evidence type="ECO:0000256" key="6">
    <source>
        <dbReference type="ARBA" id="ARBA00022781"/>
    </source>
</evidence>
<dbReference type="PANTHER" id="PTHR11410">
    <property type="entry name" value="ATP SYNTHASE SUBUNIT A"/>
    <property type="match status" value="1"/>
</dbReference>
<feature type="chain" id="PRO_5004081917" description="ATP synthase subunit a" evidence="13">
    <location>
        <begin position="34"/>
        <end position="361"/>
    </location>
</feature>
<dbReference type="PANTHER" id="PTHR11410:SF0">
    <property type="entry name" value="ATP SYNTHASE SUBUNIT A"/>
    <property type="match status" value="1"/>
</dbReference>
<name>M7MZH1_9BACT</name>
<feature type="signal peptide" evidence="13">
    <location>
        <begin position="1"/>
        <end position="33"/>
    </location>
</feature>
<feature type="transmembrane region" description="Helical" evidence="11">
    <location>
        <begin position="125"/>
        <end position="143"/>
    </location>
</feature>
<proteinExistence type="inferred from homology"/>
<keyword evidence="15" id="KW-1185">Reference proteome</keyword>
<keyword evidence="13" id="KW-0732">Signal</keyword>
<keyword evidence="6 11" id="KW-0375">Hydrogen ion transport</keyword>
<dbReference type="NCBIfam" id="TIGR01131">
    <property type="entry name" value="ATP_synt_6_or_A"/>
    <property type="match status" value="1"/>
</dbReference>
<keyword evidence="7 11" id="KW-1133">Transmembrane helix</keyword>
<protein>
    <recommendedName>
        <fullName evidence="11 12">ATP synthase subunit a</fullName>
    </recommendedName>
    <alternativeName>
        <fullName evidence="11">ATP synthase F0 sector subunit a</fullName>
    </alternativeName>
    <alternativeName>
        <fullName evidence="11">F-ATPase subunit 6</fullName>
    </alternativeName>
</protein>
<evidence type="ECO:0000256" key="1">
    <source>
        <dbReference type="ARBA" id="ARBA00004141"/>
    </source>
</evidence>
<dbReference type="STRING" id="1279009.ADICEAN_03050"/>
<comment type="function">
    <text evidence="11 12">Key component of the proton channel; it plays a direct role in the translocation of protons across the membrane.</text>
</comment>
<dbReference type="HAMAP" id="MF_01393">
    <property type="entry name" value="ATP_synth_a_bact"/>
    <property type="match status" value="1"/>
</dbReference>
<evidence type="ECO:0000256" key="3">
    <source>
        <dbReference type="ARBA" id="ARBA00022448"/>
    </source>
</evidence>
<dbReference type="RefSeq" id="WP_009196436.1">
    <property type="nucleotide sequence ID" value="NZ_AODQ01000088.1"/>
</dbReference>
<keyword evidence="10 11" id="KW-0066">ATP synthesis</keyword>
<dbReference type="SUPFAM" id="SSF81336">
    <property type="entry name" value="F1F0 ATP synthase subunit A"/>
    <property type="match status" value="1"/>
</dbReference>
<gene>
    <name evidence="11 14" type="primary">atpB</name>
    <name evidence="14" type="ORF">ADICEAN_03050</name>
</gene>
<keyword evidence="4 11" id="KW-0138">CF(0)</keyword>
<accession>M7MZH1</accession>
<dbReference type="Proteomes" id="UP000011910">
    <property type="component" value="Unassembled WGS sequence"/>
</dbReference>
<sequence length="361" mass="40378">MKQKNKARIFYKFFTVSLFALLLVGFSGSPARAAGGGGEGFDAGDMILHHISDAHEWHFWDGAFGTLYLPVILYSQDRGLETFMSSNFYDDNHQLTTYNGYKLEHGHIARLDGGSVLDLSITKNVASMLLSALIMLIVFSSIASRYSKKAISAPRGLQSFLEPIILFVRDDIARPNIGHKYRRFMPFLLTLFFFIWINNLLGLLPGAANVTGNIAVTLVLAVIVFIITTVSGTKEYWGHIFNTPGVPWWLKTVLPIMPIVEFIGIFTKPFSLMVRLFANITAGHIIILSLFALIFIFQSVAVSPISVAFATFMYFLELFVALLQAYIFTLLAAMYFGGAVEEHHHEEHGKVHEEQVDKALI</sequence>
<dbReference type="PATRIC" id="fig|1279009.4.peg.3096"/>
<evidence type="ECO:0000313" key="14">
    <source>
        <dbReference type="EMBL" id="EMR01818.1"/>
    </source>
</evidence>
<feature type="transmembrane region" description="Helical" evidence="11">
    <location>
        <begin position="248"/>
        <end position="267"/>
    </location>
</feature>
<dbReference type="GO" id="GO:0045259">
    <property type="term" value="C:proton-transporting ATP synthase complex"/>
    <property type="evidence" value="ECO:0007669"/>
    <property type="project" value="UniProtKB-KW"/>
</dbReference>
<dbReference type="Pfam" id="PF00119">
    <property type="entry name" value="ATP-synt_A"/>
    <property type="match status" value="1"/>
</dbReference>
<evidence type="ECO:0000256" key="8">
    <source>
        <dbReference type="ARBA" id="ARBA00023065"/>
    </source>
</evidence>
<dbReference type="PRINTS" id="PR00123">
    <property type="entry name" value="ATPASEA"/>
</dbReference>
<evidence type="ECO:0000256" key="2">
    <source>
        <dbReference type="ARBA" id="ARBA00006810"/>
    </source>
</evidence>
<evidence type="ECO:0000256" key="12">
    <source>
        <dbReference type="RuleBase" id="RU000483"/>
    </source>
</evidence>
<feature type="transmembrane region" description="Helical" evidence="11">
    <location>
        <begin position="312"/>
        <end position="336"/>
    </location>
</feature>
<dbReference type="InterPro" id="IPR045083">
    <property type="entry name" value="ATP_synth_F0_asu_bact/mt"/>
</dbReference>
<feature type="transmembrane region" description="Helical" evidence="11">
    <location>
        <begin position="210"/>
        <end position="228"/>
    </location>
</feature>
<keyword evidence="9 11" id="KW-0472">Membrane</keyword>
<organism evidence="14 15">
    <name type="scientific">Cesiribacter andamanensis AMV16</name>
    <dbReference type="NCBI Taxonomy" id="1279009"/>
    <lineage>
        <taxon>Bacteria</taxon>
        <taxon>Pseudomonadati</taxon>
        <taxon>Bacteroidota</taxon>
        <taxon>Cytophagia</taxon>
        <taxon>Cytophagales</taxon>
        <taxon>Cesiribacteraceae</taxon>
        <taxon>Cesiribacter</taxon>
    </lineage>
</organism>
<feature type="transmembrane region" description="Helical" evidence="11">
    <location>
        <begin position="184"/>
        <end position="203"/>
    </location>
</feature>
<keyword evidence="5 11" id="KW-0812">Transmembrane</keyword>
<dbReference type="OrthoDB" id="9809130at2"/>
<dbReference type="Gene3D" id="1.20.120.220">
    <property type="entry name" value="ATP synthase, F0 complex, subunit A"/>
    <property type="match status" value="1"/>
</dbReference>
<dbReference type="EMBL" id="AODQ01000088">
    <property type="protein sequence ID" value="EMR01818.1"/>
    <property type="molecule type" value="Genomic_DNA"/>
</dbReference>
<comment type="similarity">
    <text evidence="2 11 12">Belongs to the ATPase A chain family.</text>
</comment>
<evidence type="ECO:0000256" key="5">
    <source>
        <dbReference type="ARBA" id="ARBA00022692"/>
    </source>
</evidence>
<dbReference type="GO" id="GO:0005886">
    <property type="term" value="C:plasma membrane"/>
    <property type="evidence" value="ECO:0007669"/>
    <property type="project" value="UniProtKB-SubCell"/>
</dbReference>
<evidence type="ECO:0000256" key="4">
    <source>
        <dbReference type="ARBA" id="ARBA00022547"/>
    </source>
</evidence>
<comment type="subcellular location">
    <subcellularLocation>
        <location evidence="11 12">Cell membrane</location>
        <topology evidence="11 12">Multi-pass membrane protein</topology>
    </subcellularLocation>
    <subcellularLocation>
        <location evidence="1">Membrane</location>
        <topology evidence="1">Multi-pass membrane protein</topology>
    </subcellularLocation>
</comment>
<comment type="caution">
    <text evidence="14">The sequence shown here is derived from an EMBL/GenBank/DDBJ whole genome shotgun (WGS) entry which is preliminary data.</text>
</comment>
<evidence type="ECO:0000256" key="11">
    <source>
        <dbReference type="HAMAP-Rule" id="MF_01393"/>
    </source>
</evidence>